<dbReference type="InterPro" id="IPR032675">
    <property type="entry name" value="LRR_dom_sf"/>
</dbReference>
<organism evidence="1 2">
    <name type="scientific">Rhizopogon vesiculosus</name>
    <dbReference type="NCBI Taxonomy" id="180088"/>
    <lineage>
        <taxon>Eukaryota</taxon>
        <taxon>Fungi</taxon>
        <taxon>Dikarya</taxon>
        <taxon>Basidiomycota</taxon>
        <taxon>Agaricomycotina</taxon>
        <taxon>Agaricomycetes</taxon>
        <taxon>Agaricomycetidae</taxon>
        <taxon>Boletales</taxon>
        <taxon>Suillineae</taxon>
        <taxon>Rhizopogonaceae</taxon>
        <taxon>Rhizopogon</taxon>
    </lineage>
</organism>
<protein>
    <recommendedName>
        <fullName evidence="3">F-box domain-containing protein</fullName>
    </recommendedName>
</protein>
<sequence>MCLGNPRGDILAFEIHSVVKYVATHCPVLESLSIMPEDYFTYMLMEPDEFSKLSGAIRSCTLQLVELCCPLFDPAGCKYLSNLPTLASLTINADGVSRYGSFAPFRDWDDLNVTTFLNLTTLSFRMMHEIWSLPPGIITTLLQLSEFPSLKEFELCAAYRLECITVSFDGPPTVLKHSDPSSMIRQLFCFTQLRYLRLSVHQPIHLDNAIFLEAMSSWPHIESLEIQDPYPCTPTLTFLGLFPALRICPHLHTLQVSVNANAVSIDVDCEVESFQHPSLQNLHLGSSPMKNAKASKAIALLIFSRLPRVCEVTYERTSDKRPSWAKVNKRLSSLRYTRSRGS</sequence>
<name>A0A1J8R487_9AGAM</name>
<gene>
    <name evidence="1" type="ORF">AZE42_11126</name>
</gene>
<dbReference type="OrthoDB" id="2691562at2759"/>
<dbReference type="EMBL" id="LVVM01001348">
    <property type="protein sequence ID" value="OJA18732.1"/>
    <property type="molecule type" value="Genomic_DNA"/>
</dbReference>
<dbReference type="AlphaFoldDB" id="A0A1J8R487"/>
<evidence type="ECO:0008006" key="3">
    <source>
        <dbReference type="Google" id="ProtNLM"/>
    </source>
</evidence>
<reference evidence="1 2" key="1">
    <citation type="submission" date="2016-03" db="EMBL/GenBank/DDBJ databases">
        <title>Comparative genomics of the ectomycorrhizal sister species Rhizopogon vinicolor and Rhizopogon vesiculosus (Basidiomycota: Boletales) reveals a divergence of the mating type B locus.</title>
        <authorList>
            <person name="Mujic A.B."/>
            <person name="Kuo A."/>
            <person name="Tritt A."/>
            <person name="Lipzen A."/>
            <person name="Chen C."/>
            <person name="Johnson J."/>
            <person name="Sharma A."/>
            <person name="Barry K."/>
            <person name="Grigoriev I.V."/>
            <person name="Spatafora J.W."/>
        </authorList>
    </citation>
    <scope>NUCLEOTIDE SEQUENCE [LARGE SCALE GENOMIC DNA]</scope>
    <source>
        <strain evidence="1 2">AM-OR11-056</strain>
    </source>
</reference>
<dbReference type="Proteomes" id="UP000183567">
    <property type="component" value="Unassembled WGS sequence"/>
</dbReference>
<evidence type="ECO:0000313" key="1">
    <source>
        <dbReference type="EMBL" id="OJA18732.1"/>
    </source>
</evidence>
<accession>A0A1J8R487</accession>
<comment type="caution">
    <text evidence="1">The sequence shown here is derived from an EMBL/GenBank/DDBJ whole genome shotgun (WGS) entry which is preliminary data.</text>
</comment>
<proteinExistence type="predicted"/>
<keyword evidence="2" id="KW-1185">Reference proteome</keyword>
<evidence type="ECO:0000313" key="2">
    <source>
        <dbReference type="Proteomes" id="UP000183567"/>
    </source>
</evidence>
<dbReference type="Gene3D" id="3.80.10.10">
    <property type="entry name" value="Ribonuclease Inhibitor"/>
    <property type="match status" value="1"/>
</dbReference>
<dbReference type="SUPFAM" id="SSF52047">
    <property type="entry name" value="RNI-like"/>
    <property type="match status" value="1"/>
</dbReference>